<dbReference type="GO" id="GO:0046496">
    <property type="term" value="P:nicotinamide nucleotide metabolic process"/>
    <property type="evidence" value="ECO:0007669"/>
    <property type="project" value="UniProtKB-UniRule"/>
</dbReference>
<keyword evidence="5 18" id="KW-0479">Metal-binding</keyword>
<evidence type="ECO:0000313" key="22">
    <source>
        <dbReference type="EMBL" id="MBG9377933.1"/>
    </source>
</evidence>
<dbReference type="Pfam" id="PF03853">
    <property type="entry name" value="YjeF_N"/>
    <property type="match status" value="1"/>
</dbReference>
<accession>A0A931MCN5</accession>
<proteinExistence type="inferred from homology"/>
<dbReference type="PROSITE" id="PS51383">
    <property type="entry name" value="YJEF_C_3"/>
    <property type="match status" value="1"/>
</dbReference>
<comment type="catalytic activity">
    <reaction evidence="15 17 19">
        <text>(6S)-NADHX + ADP = AMP + phosphate + NADH + H(+)</text>
        <dbReference type="Rhea" id="RHEA:32223"/>
        <dbReference type="ChEBI" id="CHEBI:15378"/>
        <dbReference type="ChEBI" id="CHEBI:43474"/>
        <dbReference type="ChEBI" id="CHEBI:57945"/>
        <dbReference type="ChEBI" id="CHEBI:64074"/>
        <dbReference type="ChEBI" id="CHEBI:456215"/>
        <dbReference type="ChEBI" id="CHEBI:456216"/>
        <dbReference type="EC" id="4.2.1.136"/>
    </reaction>
</comment>
<evidence type="ECO:0000256" key="17">
    <source>
        <dbReference type="HAMAP-Rule" id="MF_01965"/>
    </source>
</evidence>
<dbReference type="HAMAP" id="MF_01966">
    <property type="entry name" value="NADHX_epimerase"/>
    <property type="match status" value="1"/>
</dbReference>
<evidence type="ECO:0000256" key="13">
    <source>
        <dbReference type="ARBA" id="ARBA00023268"/>
    </source>
</evidence>
<dbReference type="Pfam" id="PF01256">
    <property type="entry name" value="Carb_kinase"/>
    <property type="match status" value="1"/>
</dbReference>
<dbReference type="SUPFAM" id="SSF53613">
    <property type="entry name" value="Ribokinase-like"/>
    <property type="match status" value="1"/>
</dbReference>
<comment type="catalytic activity">
    <reaction evidence="16 17 19">
        <text>(6S)-NADPHX + ADP = AMP + phosphate + NADPH + H(+)</text>
        <dbReference type="Rhea" id="RHEA:32235"/>
        <dbReference type="ChEBI" id="CHEBI:15378"/>
        <dbReference type="ChEBI" id="CHEBI:43474"/>
        <dbReference type="ChEBI" id="CHEBI:57783"/>
        <dbReference type="ChEBI" id="CHEBI:64076"/>
        <dbReference type="ChEBI" id="CHEBI:456215"/>
        <dbReference type="ChEBI" id="CHEBI:456216"/>
        <dbReference type="EC" id="4.2.1.136"/>
    </reaction>
</comment>
<dbReference type="Gene3D" id="3.40.50.10260">
    <property type="entry name" value="YjeF N-terminal domain"/>
    <property type="match status" value="1"/>
</dbReference>
<comment type="caution">
    <text evidence="22">The sequence shown here is derived from an EMBL/GenBank/DDBJ whole genome shotgun (WGS) entry which is preliminary data.</text>
</comment>
<dbReference type="PANTHER" id="PTHR12592">
    <property type="entry name" value="ATP-DEPENDENT (S)-NAD(P)H-HYDRATE DEHYDRATASE FAMILY MEMBER"/>
    <property type="match status" value="1"/>
</dbReference>
<dbReference type="GO" id="GO:0110051">
    <property type="term" value="P:metabolite repair"/>
    <property type="evidence" value="ECO:0007669"/>
    <property type="project" value="TreeGrafter"/>
</dbReference>
<keyword evidence="12 17" id="KW-0456">Lyase</keyword>
<dbReference type="EC" id="4.2.1.136" evidence="19"/>
<dbReference type="GO" id="GO:0046872">
    <property type="term" value="F:metal ion binding"/>
    <property type="evidence" value="ECO:0007669"/>
    <property type="project" value="UniProtKB-UniRule"/>
</dbReference>
<feature type="binding site" evidence="17">
    <location>
        <position position="431"/>
    </location>
    <ligand>
        <name>AMP</name>
        <dbReference type="ChEBI" id="CHEBI:456215"/>
    </ligand>
</feature>
<dbReference type="SUPFAM" id="SSF64153">
    <property type="entry name" value="YjeF N-terminal domain-like"/>
    <property type="match status" value="1"/>
</dbReference>
<dbReference type="InterPro" id="IPR017953">
    <property type="entry name" value="Carbohydrate_kinase_pred_CS"/>
</dbReference>
<feature type="binding site" evidence="17">
    <location>
        <position position="260"/>
    </location>
    <ligand>
        <name>(6S)-NADPHX</name>
        <dbReference type="ChEBI" id="CHEBI:64076"/>
    </ligand>
</feature>
<comment type="cofactor">
    <cofactor evidence="17">
        <name>Mg(2+)</name>
        <dbReference type="ChEBI" id="CHEBI:18420"/>
    </cofactor>
</comment>
<dbReference type="InterPro" id="IPR000631">
    <property type="entry name" value="CARKD"/>
</dbReference>
<evidence type="ECO:0000256" key="19">
    <source>
        <dbReference type="PIRNR" id="PIRNR017184"/>
    </source>
</evidence>
<dbReference type="PANTHER" id="PTHR12592:SF0">
    <property type="entry name" value="ATP-DEPENDENT (S)-NAD(P)H-HYDRATE DEHYDRATASE"/>
    <property type="match status" value="1"/>
</dbReference>
<comment type="similarity">
    <text evidence="4 19">In the C-terminal section; belongs to the NnrD/CARKD family.</text>
</comment>
<comment type="catalytic activity">
    <reaction evidence="2 18 19">
        <text>(6R)-NADPHX = (6S)-NADPHX</text>
        <dbReference type="Rhea" id="RHEA:32227"/>
        <dbReference type="ChEBI" id="CHEBI:64076"/>
        <dbReference type="ChEBI" id="CHEBI:64077"/>
        <dbReference type="EC" id="5.1.99.6"/>
    </reaction>
</comment>
<reference evidence="22" key="1">
    <citation type="submission" date="2020-11" db="EMBL/GenBank/DDBJ databases">
        <title>Bacterial whole genome sequence for Panacibacter sp. DH6.</title>
        <authorList>
            <person name="Le V."/>
            <person name="Ko S."/>
            <person name="Ahn C.-Y."/>
            <person name="Oh H.-M."/>
        </authorList>
    </citation>
    <scope>NUCLEOTIDE SEQUENCE</scope>
    <source>
        <strain evidence="22">DH6</strain>
    </source>
</reference>
<evidence type="ECO:0000259" key="21">
    <source>
        <dbReference type="PROSITE" id="PS51385"/>
    </source>
</evidence>
<name>A0A931MCN5_9BACT</name>
<evidence type="ECO:0000256" key="15">
    <source>
        <dbReference type="ARBA" id="ARBA00048238"/>
    </source>
</evidence>
<feature type="binding site" evidence="18">
    <location>
        <begin position="130"/>
        <end position="136"/>
    </location>
    <ligand>
        <name>(6S)-NADPHX</name>
        <dbReference type="ChEBI" id="CHEBI:64076"/>
    </ligand>
</feature>
<keyword evidence="13" id="KW-0511">Multifunctional enzyme</keyword>
<comment type="similarity">
    <text evidence="17">Belongs to the NnrD/CARKD family.</text>
</comment>
<evidence type="ECO:0000256" key="12">
    <source>
        <dbReference type="ARBA" id="ARBA00023239"/>
    </source>
</evidence>
<dbReference type="PROSITE" id="PS01050">
    <property type="entry name" value="YJEF_C_2"/>
    <property type="match status" value="1"/>
</dbReference>
<comment type="similarity">
    <text evidence="3 19">In the N-terminal section; belongs to the NnrE/AIBP family.</text>
</comment>
<feature type="binding site" evidence="18">
    <location>
        <position position="159"/>
    </location>
    <ligand>
        <name>(6S)-NADPHX</name>
        <dbReference type="ChEBI" id="CHEBI:64076"/>
    </ligand>
</feature>
<organism evidence="22 23">
    <name type="scientific">Panacibacter microcysteis</name>
    <dbReference type="NCBI Taxonomy" id="2793269"/>
    <lineage>
        <taxon>Bacteria</taxon>
        <taxon>Pseudomonadati</taxon>
        <taxon>Bacteroidota</taxon>
        <taxon>Chitinophagia</taxon>
        <taxon>Chitinophagales</taxon>
        <taxon>Chitinophagaceae</taxon>
        <taxon>Panacibacter</taxon>
    </lineage>
</organism>
<feature type="binding site" evidence="18">
    <location>
        <position position="58"/>
    </location>
    <ligand>
        <name>K(+)</name>
        <dbReference type="ChEBI" id="CHEBI:29103"/>
    </ligand>
</feature>
<comment type="function">
    <text evidence="18">Catalyzes the epimerization of the S- and R-forms of NAD(P)HX, a damaged form of NAD(P)H that is a result of enzymatic or heat-dependent hydration. This is a prerequisite for the S-specific NAD(P)H-hydrate dehydratase to allow the repair of both epimers of NAD(P)HX.</text>
</comment>
<evidence type="ECO:0000313" key="23">
    <source>
        <dbReference type="Proteomes" id="UP000628448"/>
    </source>
</evidence>
<feature type="binding site" evidence="17">
    <location>
        <begin position="403"/>
        <end position="407"/>
    </location>
    <ligand>
        <name>AMP</name>
        <dbReference type="ChEBI" id="CHEBI:456215"/>
    </ligand>
</feature>
<dbReference type="InterPro" id="IPR036652">
    <property type="entry name" value="YjeF_N_dom_sf"/>
</dbReference>
<feature type="binding site" evidence="18">
    <location>
        <position position="162"/>
    </location>
    <ligand>
        <name>K(+)</name>
        <dbReference type="ChEBI" id="CHEBI:29103"/>
    </ligand>
</feature>
<keyword evidence="6 17" id="KW-0547">Nucleotide-binding</keyword>
<evidence type="ECO:0000256" key="18">
    <source>
        <dbReference type="HAMAP-Rule" id="MF_01966"/>
    </source>
</evidence>
<feature type="binding site" evidence="18">
    <location>
        <position position="126"/>
    </location>
    <ligand>
        <name>K(+)</name>
        <dbReference type="ChEBI" id="CHEBI:29103"/>
    </ligand>
</feature>
<dbReference type="PROSITE" id="PS51385">
    <property type="entry name" value="YJEF_N"/>
    <property type="match status" value="1"/>
</dbReference>
<dbReference type="GO" id="GO:0005524">
    <property type="term" value="F:ATP binding"/>
    <property type="evidence" value="ECO:0007669"/>
    <property type="project" value="UniProtKB-UniRule"/>
</dbReference>
<comment type="catalytic activity">
    <reaction evidence="1 18 19">
        <text>(6R)-NADHX = (6S)-NADHX</text>
        <dbReference type="Rhea" id="RHEA:32215"/>
        <dbReference type="ChEBI" id="CHEBI:64074"/>
        <dbReference type="ChEBI" id="CHEBI:64075"/>
        <dbReference type="EC" id="5.1.99.6"/>
    </reaction>
</comment>
<evidence type="ECO:0000256" key="14">
    <source>
        <dbReference type="ARBA" id="ARBA00025153"/>
    </source>
</evidence>
<dbReference type="CDD" id="cd01171">
    <property type="entry name" value="YXKO-related"/>
    <property type="match status" value="1"/>
</dbReference>
<evidence type="ECO:0000256" key="4">
    <source>
        <dbReference type="ARBA" id="ARBA00009524"/>
    </source>
</evidence>
<dbReference type="NCBIfam" id="TIGR00197">
    <property type="entry name" value="yjeF_nterm"/>
    <property type="match status" value="1"/>
</dbReference>
<dbReference type="GO" id="GO:0052856">
    <property type="term" value="F:NAD(P)HX epimerase activity"/>
    <property type="evidence" value="ECO:0007669"/>
    <property type="project" value="UniProtKB-UniRule"/>
</dbReference>
<keyword evidence="11 18" id="KW-0413">Isomerase</keyword>
<comment type="caution">
    <text evidence="18">Lacks conserved residue(s) required for the propagation of feature annotation.</text>
</comment>
<feature type="binding site" evidence="17">
    <location>
        <position position="368"/>
    </location>
    <ligand>
        <name>(6S)-NADPHX</name>
        <dbReference type="ChEBI" id="CHEBI:64076"/>
    </ligand>
</feature>
<comment type="subunit">
    <text evidence="17">Homotetramer.</text>
</comment>
<dbReference type="HAMAP" id="MF_01965">
    <property type="entry name" value="NADHX_dehydratase"/>
    <property type="match status" value="1"/>
</dbReference>
<dbReference type="PIRSF" id="PIRSF017184">
    <property type="entry name" value="Nnr"/>
    <property type="match status" value="1"/>
</dbReference>
<feature type="domain" description="YjeF C-terminal" evidence="20">
    <location>
        <begin position="225"/>
        <end position="491"/>
    </location>
</feature>
<gene>
    <name evidence="18" type="primary">nnrE</name>
    <name evidence="17" type="synonym">nnrD</name>
    <name evidence="22" type="ORF">I5907_16965</name>
</gene>
<comment type="function">
    <text evidence="17">Catalyzes the dehydration of the S-form of NAD(P)HX at the expense of ADP, which is converted to AMP. Together with NAD(P)HX epimerase, which catalyzes the epimerization of the S- and R-forms, the enzyme allows the repair of both epimers of NAD(P)HX, a damaged form of NAD(P)H that is a result of enzymatic or heat-dependent hydration.</text>
</comment>
<keyword evidence="23" id="KW-1185">Reference proteome</keyword>
<feature type="binding site" evidence="17">
    <location>
        <position position="432"/>
    </location>
    <ligand>
        <name>(6S)-NADPHX</name>
        <dbReference type="ChEBI" id="CHEBI:64076"/>
    </ligand>
</feature>
<dbReference type="Gene3D" id="3.40.1190.20">
    <property type="match status" value="1"/>
</dbReference>
<dbReference type="GO" id="GO:0052855">
    <property type="term" value="F:ADP-dependent NAD(P)H-hydrate dehydratase activity"/>
    <property type="evidence" value="ECO:0007669"/>
    <property type="project" value="UniProtKB-UniRule"/>
</dbReference>
<feature type="binding site" evidence="17">
    <location>
        <position position="317"/>
    </location>
    <ligand>
        <name>(6S)-NADPHX</name>
        <dbReference type="ChEBI" id="CHEBI:64076"/>
    </ligand>
</feature>
<comment type="cofactor">
    <cofactor evidence="18 19">
        <name>K(+)</name>
        <dbReference type="ChEBI" id="CHEBI:29103"/>
    </cofactor>
    <text evidence="18 19">Binds 1 potassium ion per subunit.</text>
</comment>
<dbReference type="InterPro" id="IPR029056">
    <property type="entry name" value="Ribokinase-like"/>
</dbReference>
<evidence type="ECO:0000259" key="20">
    <source>
        <dbReference type="PROSITE" id="PS51383"/>
    </source>
</evidence>
<dbReference type="InterPro" id="IPR004443">
    <property type="entry name" value="YjeF_N_dom"/>
</dbReference>
<dbReference type="EMBL" id="JADWYR010000002">
    <property type="protein sequence ID" value="MBG9377933.1"/>
    <property type="molecule type" value="Genomic_DNA"/>
</dbReference>
<evidence type="ECO:0000256" key="8">
    <source>
        <dbReference type="ARBA" id="ARBA00022857"/>
    </source>
</evidence>
<evidence type="ECO:0000256" key="5">
    <source>
        <dbReference type="ARBA" id="ARBA00022723"/>
    </source>
</evidence>
<comment type="function">
    <text evidence="14 19">Bifunctional enzyme that catalyzes the epimerization of the S- and R-forms of NAD(P)HX and the dehydration of the S-form of NAD(P)HX at the expense of ADP, which is converted to AMP. This allows the repair of both epimers of NAD(P)HX, a damaged form of NAD(P)H that is a result of enzymatic or heat-dependent hydration.</text>
</comment>
<evidence type="ECO:0000256" key="10">
    <source>
        <dbReference type="ARBA" id="ARBA00023027"/>
    </source>
</evidence>
<keyword evidence="8 17" id="KW-0521">NADP</keyword>
<dbReference type="InterPro" id="IPR030677">
    <property type="entry name" value="Nnr"/>
</dbReference>
<evidence type="ECO:0000256" key="11">
    <source>
        <dbReference type="ARBA" id="ARBA00023235"/>
    </source>
</evidence>
<feature type="binding site" evidence="18">
    <location>
        <begin position="57"/>
        <end position="61"/>
    </location>
    <ligand>
        <name>(6S)-NADPHX</name>
        <dbReference type="ChEBI" id="CHEBI:64076"/>
    </ligand>
</feature>
<keyword evidence="9 18" id="KW-0630">Potassium</keyword>
<evidence type="ECO:0000256" key="1">
    <source>
        <dbReference type="ARBA" id="ARBA00000013"/>
    </source>
</evidence>
<feature type="domain" description="YjeF N-terminal" evidence="21">
    <location>
        <begin position="9"/>
        <end position="216"/>
    </location>
</feature>
<dbReference type="RefSeq" id="WP_196991994.1">
    <property type="nucleotide sequence ID" value="NZ_JADWYR010000002.1"/>
</dbReference>
<evidence type="ECO:0000256" key="2">
    <source>
        <dbReference type="ARBA" id="ARBA00000909"/>
    </source>
</evidence>
<evidence type="ECO:0000256" key="7">
    <source>
        <dbReference type="ARBA" id="ARBA00022840"/>
    </source>
</evidence>
<evidence type="ECO:0000256" key="9">
    <source>
        <dbReference type="ARBA" id="ARBA00022958"/>
    </source>
</evidence>
<evidence type="ECO:0000256" key="6">
    <source>
        <dbReference type="ARBA" id="ARBA00022741"/>
    </source>
</evidence>
<dbReference type="AlphaFoldDB" id="A0A931MCN5"/>
<evidence type="ECO:0000256" key="3">
    <source>
        <dbReference type="ARBA" id="ARBA00006001"/>
    </source>
</evidence>
<evidence type="ECO:0000256" key="16">
    <source>
        <dbReference type="ARBA" id="ARBA00049209"/>
    </source>
</evidence>
<dbReference type="Proteomes" id="UP000628448">
    <property type="component" value="Unassembled WGS sequence"/>
</dbReference>
<comment type="similarity">
    <text evidence="18">Belongs to the NnrE/AIBP family.</text>
</comment>
<dbReference type="NCBIfam" id="TIGR00196">
    <property type="entry name" value="yjeF_cterm"/>
    <property type="match status" value="1"/>
</dbReference>
<keyword evidence="10 17" id="KW-0520">NAD</keyword>
<dbReference type="EC" id="5.1.99.6" evidence="19"/>
<keyword evidence="7 17" id="KW-0067">ATP-binding</keyword>
<protein>
    <recommendedName>
        <fullName evidence="19">Bifunctional NAD(P)H-hydrate repair enzyme</fullName>
    </recommendedName>
    <alternativeName>
        <fullName evidence="19">Nicotinamide nucleotide repair protein</fullName>
    </alternativeName>
    <domain>
        <recommendedName>
            <fullName evidence="19">ADP-dependent (S)-NAD(P)H-hydrate dehydratase</fullName>
            <ecNumber evidence="19">4.2.1.136</ecNumber>
        </recommendedName>
        <alternativeName>
            <fullName evidence="19">ADP-dependent NAD(P)HX dehydratase</fullName>
        </alternativeName>
    </domain>
    <domain>
        <recommendedName>
            <fullName evidence="19">NAD(P)H-hydrate epimerase</fullName>
            <ecNumber evidence="19">5.1.99.6</ecNumber>
        </recommendedName>
    </domain>
</protein>
<sequence>MKLLSPQQIHDWDAYTVANEPIASIDLMERAAKRCTDFIIGQNFPQQQVVIFCGKGNNGGDGLAIARQLTDAGLTAVVYILEFGARGTDDFQINLHRLHQANVQVHYIQSGEFFPFIDKEDHLVIDALFGSGLNRPLQDLSAALVYHINDSGASVVAIDVPSGMFIDKSSKGAAVIKATHTLTFQALKQCFIVAENEALTGLVHVLDIGLLPAFLHTVEAPRFSNREDVAAIMKPRTSFAHKGTYGHAMLVAGNKGKMGAAILCAKAALKTGAGLVTLCTHEDYFSAVHSALPEAMCLSQHEVVDTATYKTIGIGPGIGTGAESGSLVSKTLEQFTAPMVIDADALNIVSANKTWLEKMPAQTIVTPHPKEFERLFGKSDNDFDRLQKTITLSKQYPLIIVLKGHYTLVAANGNAWFNTTGNAGMAKGGSGDVLTGMLTALLAQGYEPLQAAIAGVYLHGLAADIAAQTMAQESMLASDIIDHISDALLSLHETAGQSF</sequence>